<evidence type="ECO:0000256" key="1">
    <source>
        <dbReference type="ARBA" id="ARBA00004442"/>
    </source>
</evidence>
<dbReference type="EMBL" id="MCRJ01000037">
    <property type="protein sequence ID" value="ODN70848.1"/>
    <property type="molecule type" value="Genomic_DNA"/>
</dbReference>
<proteinExistence type="inferred from homology"/>
<dbReference type="PATRIC" id="fig|1439726.3.peg.1939"/>
<dbReference type="Gene3D" id="1.20.1600.10">
    <property type="entry name" value="Outer membrane efflux proteins (OEP)"/>
    <property type="match status" value="1"/>
</dbReference>
<keyword evidence="3" id="KW-0813">Transport</keyword>
<evidence type="ECO:0000256" key="7">
    <source>
        <dbReference type="ARBA" id="ARBA00023237"/>
    </source>
</evidence>
<comment type="subcellular location">
    <subcellularLocation>
        <location evidence="1">Cell outer membrane</location>
    </subcellularLocation>
</comment>
<keyword evidence="8" id="KW-0732">Signal</keyword>
<evidence type="ECO:0000256" key="3">
    <source>
        <dbReference type="ARBA" id="ARBA00022448"/>
    </source>
</evidence>
<dbReference type="GO" id="GO:0009279">
    <property type="term" value="C:cell outer membrane"/>
    <property type="evidence" value="ECO:0007669"/>
    <property type="project" value="UniProtKB-SubCell"/>
</dbReference>
<dbReference type="NCBIfam" id="TIGR01844">
    <property type="entry name" value="type_I_sec_TolC"/>
    <property type="match status" value="1"/>
</dbReference>
<evidence type="ECO:0000256" key="4">
    <source>
        <dbReference type="ARBA" id="ARBA00022452"/>
    </source>
</evidence>
<evidence type="ECO:0000256" key="6">
    <source>
        <dbReference type="ARBA" id="ARBA00023136"/>
    </source>
</evidence>
<protein>
    <submittedName>
        <fullName evidence="9">Outer membrane efflux protein BepC</fullName>
    </submittedName>
</protein>
<name>A0A1E3H3E9_9HYPH</name>
<evidence type="ECO:0000313" key="9">
    <source>
        <dbReference type="EMBL" id="ODN70848.1"/>
    </source>
</evidence>
<comment type="caution">
    <text evidence="9">The sequence shown here is derived from an EMBL/GenBank/DDBJ whole genome shotgun (WGS) entry which is preliminary data.</text>
</comment>
<sequence>MLRRRNSILSRALAAVVVVVSMSPVALSAETLTEALALAYANNPTLNAARAGTRATDEDVPQALAGYRPTVSAFATGTFDSNFGDHSRIARTGLTLTQPIFRGFRTENSVNAAEASVRASRESLRNTEQNVLLDGVEAYMNLIRDRAIVDLRKANLAFLNEQVRAANDRFSVGEGTRTDVAQANAALAAASSSLALAEANVMTDEGAYKQVFGRAPSKLTPGKPIDGMLPKSFERAVTLSRKDHPAILSAVHSADVAAYNVKIVEGELLPSVSLEANIDRTWAGGNTSTDTGNNASIVGQITIPLYEGGAVHSGVRQAKETLGQARIQVDVTRDQVQAALISAWGALEAAKAQTVAARSQIEASQLALDGVLEEQRVGQRTTLDVLNAQTDLVNAQVTQVQAARDVIVAGYTVLATIGRLSSTELKLKIATYRPEVHYKQVRDKWGGLRTPDGR</sequence>
<dbReference type="SUPFAM" id="SSF56954">
    <property type="entry name" value="Outer membrane efflux proteins (OEP)"/>
    <property type="match status" value="1"/>
</dbReference>
<dbReference type="InterPro" id="IPR010130">
    <property type="entry name" value="T1SS_OMP_TolC"/>
</dbReference>
<dbReference type="GO" id="GO:0015288">
    <property type="term" value="F:porin activity"/>
    <property type="evidence" value="ECO:0007669"/>
    <property type="project" value="TreeGrafter"/>
</dbReference>
<dbReference type="PANTHER" id="PTHR30026:SF22">
    <property type="entry name" value="OUTER MEMBRANE EFFLUX PROTEIN"/>
    <property type="match status" value="1"/>
</dbReference>
<keyword evidence="10" id="KW-1185">Reference proteome</keyword>
<dbReference type="Proteomes" id="UP000094622">
    <property type="component" value="Unassembled WGS sequence"/>
</dbReference>
<evidence type="ECO:0000256" key="5">
    <source>
        <dbReference type="ARBA" id="ARBA00022692"/>
    </source>
</evidence>
<dbReference type="InterPro" id="IPR003423">
    <property type="entry name" value="OMP_efflux"/>
</dbReference>
<dbReference type="GO" id="GO:1990281">
    <property type="term" value="C:efflux pump complex"/>
    <property type="evidence" value="ECO:0007669"/>
    <property type="project" value="TreeGrafter"/>
</dbReference>
<dbReference type="Pfam" id="PF02321">
    <property type="entry name" value="OEP"/>
    <property type="match status" value="2"/>
</dbReference>
<organism evidence="9 10">
    <name type="scientific">Methylobrevis pamukkalensis</name>
    <dbReference type="NCBI Taxonomy" id="1439726"/>
    <lineage>
        <taxon>Bacteria</taxon>
        <taxon>Pseudomonadati</taxon>
        <taxon>Pseudomonadota</taxon>
        <taxon>Alphaproteobacteria</taxon>
        <taxon>Hyphomicrobiales</taxon>
        <taxon>Pleomorphomonadaceae</taxon>
        <taxon>Methylobrevis</taxon>
    </lineage>
</organism>
<dbReference type="GO" id="GO:0015562">
    <property type="term" value="F:efflux transmembrane transporter activity"/>
    <property type="evidence" value="ECO:0007669"/>
    <property type="project" value="InterPro"/>
</dbReference>
<accession>A0A1E3H3E9</accession>
<evidence type="ECO:0000256" key="8">
    <source>
        <dbReference type="SAM" id="SignalP"/>
    </source>
</evidence>
<dbReference type="RefSeq" id="WP_245293983.1">
    <property type="nucleotide sequence ID" value="NZ_MCRJ01000037.1"/>
</dbReference>
<dbReference type="InterPro" id="IPR051906">
    <property type="entry name" value="TolC-like"/>
</dbReference>
<feature type="signal peptide" evidence="8">
    <location>
        <begin position="1"/>
        <end position="28"/>
    </location>
</feature>
<evidence type="ECO:0000313" key="10">
    <source>
        <dbReference type="Proteomes" id="UP000094622"/>
    </source>
</evidence>
<feature type="chain" id="PRO_5009128947" evidence="8">
    <location>
        <begin position="29"/>
        <end position="454"/>
    </location>
</feature>
<reference evidence="9 10" key="1">
    <citation type="submission" date="2016-07" db="EMBL/GenBank/DDBJ databases">
        <title>Draft Genome Sequence of Methylobrevis pamukkalensis PK2.</title>
        <authorList>
            <person name="Vasilenko O.V."/>
            <person name="Doronina N.V."/>
            <person name="Shmareva M.N."/>
            <person name="Tarlachkov S.V."/>
            <person name="Mustakhimov I."/>
            <person name="Trotsenko Y.A."/>
        </authorList>
    </citation>
    <scope>NUCLEOTIDE SEQUENCE [LARGE SCALE GENOMIC DNA]</scope>
    <source>
        <strain evidence="9 10">PK2</strain>
    </source>
</reference>
<keyword evidence="7" id="KW-0998">Cell outer membrane</keyword>
<comment type="similarity">
    <text evidence="2">Belongs to the outer membrane factor (OMF) (TC 1.B.17) family.</text>
</comment>
<evidence type="ECO:0000256" key="2">
    <source>
        <dbReference type="ARBA" id="ARBA00007613"/>
    </source>
</evidence>
<gene>
    <name evidence="9" type="primary">bepC</name>
    <name evidence="9" type="ORF">A6302_01834</name>
</gene>
<keyword evidence="6" id="KW-0472">Membrane</keyword>
<keyword evidence="4" id="KW-1134">Transmembrane beta strand</keyword>
<dbReference type="PANTHER" id="PTHR30026">
    <property type="entry name" value="OUTER MEMBRANE PROTEIN TOLC"/>
    <property type="match status" value="1"/>
</dbReference>
<dbReference type="AlphaFoldDB" id="A0A1E3H3E9"/>
<keyword evidence="5" id="KW-0812">Transmembrane</keyword>